<name>A0A9J6Q138_9ENTR</name>
<dbReference type="InterPro" id="IPR025391">
    <property type="entry name" value="DUF4123"/>
</dbReference>
<dbReference type="Pfam" id="PF13503">
    <property type="entry name" value="DUF4123"/>
    <property type="match status" value="1"/>
</dbReference>
<evidence type="ECO:0000313" key="2">
    <source>
        <dbReference type="EMBL" id="MCU6663811.1"/>
    </source>
</evidence>
<dbReference type="Proteomes" id="UP001063816">
    <property type="component" value="Unassembled WGS sequence"/>
</dbReference>
<comment type="caution">
    <text evidence="2">The sequence shown here is derived from an EMBL/GenBank/DDBJ whole genome shotgun (WGS) entry which is preliminary data.</text>
</comment>
<sequence>MEHIRNWLSEIEQTCRKINHHYIDILIDQCGMEFSVIPALSGFSSSLAWCSLYEGIPEDIYREDAPLLIRIDLDEPQQVQWLSELAREVALTAPLLLIVSPWPFSALAKWLRQCVDASHEGLPGIFRFWDTRIFPWLFNGILTAKAGAQLLRPALFWSWIDRDDNPAILAGKGAAYADEIAQQITFSDAQFEAMMCLSDAILFLKAQQLPENIYPTKEELFSACFNAMLEATKKKILFEEDRDAWVLAGLSEYKKYNEVQG</sequence>
<dbReference type="EMBL" id="JAMGZK010000041">
    <property type="protein sequence ID" value="MCU6663811.1"/>
    <property type="molecule type" value="Genomic_DNA"/>
</dbReference>
<keyword evidence="3" id="KW-1185">Reference proteome</keyword>
<feature type="domain" description="DUF4123" evidence="1">
    <location>
        <begin position="26"/>
        <end position="139"/>
    </location>
</feature>
<dbReference type="AlphaFoldDB" id="A0A9J6Q138"/>
<proteinExistence type="predicted"/>
<evidence type="ECO:0000313" key="3">
    <source>
        <dbReference type="Proteomes" id="UP001063816"/>
    </source>
</evidence>
<accession>A0A9J6Q138</accession>
<organism evidence="2 3">
    <name type="scientific">Silvania hatchlandensis</name>
    <dbReference type="NCBI Taxonomy" id="2926469"/>
    <lineage>
        <taxon>Bacteria</taxon>
        <taxon>Pseudomonadati</taxon>
        <taxon>Pseudomonadota</taxon>
        <taxon>Gammaproteobacteria</taxon>
        <taxon>Enterobacterales</taxon>
        <taxon>Enterobacteriaceae</taxon>
        <taxon>Silvania</taxon>
    </lineage>
</organism>
<reference evidence="2" key="1">
    <citation type="submission" date="2022-05" db="EMBL/GenBank/DDBJ databases">
        <title>Description of a novel species of Leclercia; Leclercia tamurae and the Proposal for a Novel Genus Silvania gen. nov. Containing Two Novel Species Silvania hatchlandensis sp. nov. and Silvania confinis sp. nov. Isolated from the Rhizosphere of Oak.</title>
        <authorList>
            <person name="Maddock D.W."/>
            <person name="Brady C.L."/>
            <person name="Denman S."/>
            <person name="Arnold D."/>
        </authorList>
    </citation>
    <scope>NUCLEOTIDE SEQUENCE</scope>
    <source>
        <strain evidence="2">H19S6</strain>
    </source>
</reference>
<dbReference type="RefSeq" id="WP_271281537.1">
    <property type="nucleotide sequence ID" value="NZ_JAMGZK010000041.1"/>
</dbReference>
<gene>
    <name evidence="2" type="ORF">M8014_05555</name>
</gene>
<protein>
    <submittedName>
        <fullName evidence="2">DUF4123 domain-containing protein</fullName>
    </submittedName>
</protein>
<evidence type="ECO:0000259" key="1">
    <source>
        <dbReference type="Pfam" id="PF13503"/>
    </source>
</evidence>